<evidence type="ECO:0000313" key="3">
    <source>
        <dbReference type="EnsemblPlants" id="KEH15588"/>
    </source>
</evidence>
<proteinExistence type="predicted"/>
<evidence type="ECO:0000313" key="1">
    <source>
        <dbReference type="EMBL" id="KEH15588.1"/>
    </source>
</evidence>
<sequence>MRWCLAHFPEYYYPCDDNKESLANYHVAAKWIPHRDHGEVKPYCLALDRLVMDDACWMSYEGHIKRSRSLSGYPGFSDFCVHTIPEDQWGQQVDLPWRYKEGYMVWYGRVSPPKIFPPIPGSHLRQAIEEQIIAHQQQHHQERGSPDTIQMVSGDVSQTVEYLVQEGMSTEQLYQALRDVRERLAPVLTGRQQQD</sequence>
<organism evidence="1 4">
    <name type="scientific">Medicago truncatula</name>
    <name type="common">Barrel medic</name>
    <name type="synonym">Medicago tribuloides</name>
    <dbReference type="NCBI Taxonomy" id="3880"/>
    <lineage>
        <taxon>Eukaryota</taxon>
        <taxon>Viridiplantae</taxon>
        <taxon>Streptophyta</taxon>
        <taxon>Embryophyta</taxon>
        <taxon>Tracheophyta</taxon>
        <taxon>Spermatophyta</taxon>
        <taxon>Magnoliopsida</taxon>
        <taxon>eudicotyledons</taxon>
        <taxon>Gunneridae</taxon>
        <taxon>Pentapetalae</taxon>
        <taxon>rosids</taxon>
        <taxon>fabids</taxon>
        <taxon>Fabales</taxon>
        <taxon>Fabaceae</taxon>
        <taxon>Papilionoideae</taxon>
        <taxon>50 kb inversion clade</taxon>
        <taxon>NPAAA clade</taxon>
        <taxon>Hologalegina</taxon>
        <taxon>IRL clade</taxon>
        <taxon>Trifolieae</taxon>
        <taxon>Medicago</taxon>
    </lineage>
</organism>
<reference evidence="1 4" key="2">
    <citation type="journal article" date="2014" name="BMC Genomics">
        <title>An improved genome release (version Mt4.0) for the model legume Medicago truncatula.</title>
        <authorList>
            <person name="Tang H."/>
            <person name="Krishnakumar V."/>
            <person name="Bidwell S."/>
            <person name="Rosen B."/>
            <person name="Chan A."/>
            <person name="Zhou S."/>
            <person name="Gentzbittel L."/>
            <person name="Childs K.L."/>
            <person name="Yandell M."/>
            <person name="Gundlach H."/>
            <person name="Mayer K.F."/>
            <person name="Schwartz D.C."/>
            <person name="Town C.D."/>
        </authorList>
    </citation>
    <scope>GENOME REANNOTATION</scope>
    <source>
        <strain evidence="1">A17</strain>
        <strain evidence="3 4">cv. Jemalong A17</strain>
    </source>
</reference>
<dbReference type="EMBL" id="PSQE01000007">
    <property type="protein sequence ID" value="RHN45326.1"/>
    <property type="molecule type" value="Genomic_DNA"/>
</dbReference>
<evidence type="ECO:0000313" key="4">
    <source>
        <dbReference type="Proteomes" id="UP000002051"/>
    </source>
</evidence>
<dbReference type="EnsemblPlants" id="KEH15588">
    <property type="protein sequence ID" value="KEH15588"/>
    <property type="gene ID" value="MTR_0775s0010"/>
</dbReference>
<gene>
    <name evidence="1" type="ORF">MTR_0775s0010</name>
    <name evidence="2" type="ORF">MtrunA17_Chr7g0229481</name>
</gene>
<reference evidence="2" key="4">
    <citation type="journal article" date="2018" name="Nat. Plants">
        <title>Whole-genome landscape of Medicago truncatula symbiotic genes.</title>
        <authorList>
            <person name="Pecrix Y."/>
            <person name="Gamas P."/>
            <person name="Carrere S."/>
        </authorList>
    </citation>
    <scope>NUCLEOTIDE SEQUENCE</scope>
    <source>
        <tissue evidence="2">Leaves</tissue>
    </source>
</reference>
<evidence type="ECO:0008006" key="5">
    <source>
        <dbReference type="Google" id="ProtNLM"/>
    </source>
</evidence>
<reference evidence="1 4" key="1">
    <citation type="journal article" date="2011" name="Nature">
        <title>The Medicago genome provides insight into the evolution of rhizobial symbioses.</title>
        <authorList>
            <person name="Young N.D."/>
            <person name="Debelle F."/>
            <person name="Oldroyd G.E."/>
            <person name="Geurts R."/>
            <person name="Cannon S.B."/>
            <person name="Udvardi M.K."/>
            <person name="Benedito V.A."/>
            <person name="Mayer K.F."/>
            <person name="Gouzy J."/>
            <person name="Schoof H."/>
            <person name="Van de Peer Y."/>
            <person name="Proost S."/>
            <person name="Cook D.R."/>
            <person name="Meyers B.C."/>
            <person name="Spannagl M."/>
            <person name="Cheung F."/>
            <person name="De Mita S."/>
            <person name="Krishnakumar V."/>
            <person name="Gundlach H."/>
            <person name="Zhou S."/>
            <person name="Mudge J."/>
            <person name="Bharti A.K."/>
            <person name="Murray J.D."/>
            <person name="Naoumkina M.A."/>
            <person name="Rosen B."/>
            <person name="Silverstein K.A."/>
            <person name="Tang H."/>
            <person name="Rombauts S."/>
            <person name="Zhao P.X."/>
            <person name="Zhou P."/>
            <person name="Barbe V."/>
            <person name="Bardou P."/>
            <person name="Bechner M."/>
            <person name="Bellec A."/>
            <person name="Berger A."/>
            <person name="Berges H."/>
            <person name="Bidwell S."/>
            <person name="Bisseling T."/>
            <person name="Choisne N."/>
            <person name="Couloux A."/>
            <person name="Denny R."/>
            <person name="Deshpande S."/>
            <person name="Dai X."/>
            <person name="Doyle J.J."/>
            <person name="Dudez A.M."/>
            <person name="Farmer A.D."/>
            <person name="Fouteau S."/>
            <person name="Franken C."/>
            <person name="Gibelin C."/>
            <person name="Gish J."/>
            <person name="Goldstein S."/>
            <person name="Gonzalez A.J."/>
            <person name="Green P.J."/>
            <person name="Hallab A."/>
            <person name="Hartog M."/>
            <person name="Hua A."/>
            <person name="Humphray S.J."/>
            <person name="Jeong D.H."/>
            <person name="Jing Y."/>
            <person name="Jocker A."/>
            <person name="Kenton S.M."/>
            <person name="Kim D.J."/>
            <person name="Klee K."/>
            <person name="Lai H."/>
            <person name="Lang C."/>
            <person name="Lin S."/>
            <person name="Macmil S.L."/>
            <person name="Magdelenat G."/>
            <person name="Matthews L."/>
            <person name="McCorrison J."/>
            <person name="Monaghan E.L."/>
            <person name="Mun J.H."/>
            <person name="Najar F.Z."/>
            <person name="Nicholson C."/>
            <person name="Noirot C."/>
            <person name="O'Bleness M."/>
            <person name="Paule C.R."/>
            <person name="Poulain J."/>
            <person name="Prion F."/>
            <person name="Qin B."/>
            <person name="Qu C."/>
            <person name="Retzel E.F."/>
            <person name="Riddle C."/>
            <person name="Sallet E."/>
            <person name="Samain S."/>
            <person name="Samson N."/>
            <person name="Sanders I."/>
            <person name="Saurat O."/>
            <person name="Scarpelli C."/>
            <person name="Schiex T."/>
            <person name="Segurens B."/>
            <person name="Severin A.J."/>
            <person name="Sherrier D.J."/>
            <person name="Shi R."/>
            <person name="Sims S."/>
            <person name="Singer S.R."/>
            <person name="Sinharoy S."/>
            <person name="Sterck L."/>
            <person name="Viollet A."/>
            <person name="Wang B.B."/>
            <person name="Wang K."/>
            <person name="Wang M."/>
            <person name="Wang X."/>
            <person name="Warfsmann J."/>
            <person name="Weissenbach J."/>
            <person name="White D.D."/>
            <person name="White J.D."/>
            <person name="Wiley G.B."/>
            <person name="Wincker P."/>
            <person name="Xing Y."/>
            <person name="Yang L."/>
            <person name="Yao Z."/>
            <person name="Ying F."/>
            <person name="Zhai J."/>
            <person name="Zhou L."/>
            <person name="Zuber A."/>
            <person name="Denarie J."/>
            <person name="Dixon R.A."/>
            <person name="May G.D."/>
            <person name="Schwartz D.C."/>
            <person name="Rogers J."/>
            <person name="Quetier F."/>
            <person name="Town C.D."/>
            <person name="Roe B.A."/>
        </authorList>
    </citation>
    <scope>NUCLEOTIDE SEQUENCE [LARGE SCALE GENOMIC DNA]</scope>
    <source>
        <strain evidence="1">A17</strain>
        <strain evidence="3 4">cv. Jemalong A17</strain>
    </source>
</reference>
<dbReference type="HOGENOM" id="CLU_1398260_0_0_1"/>
<evidence type="ECO:0000313" key="2">
    <source>
        <dbReference type="EMBL" id="RHN45326.1"/>
    </source>
</evidence>
<reference evidence="3" key="3">
    <citation type="submission" date="2015-06" db="UniProtKB">
        <authorList>
            <consortium name="EnsemblPlants"/>
        </authorList>
    </citation>
    <scope>IDENTIFICATION</scope>
    <source>
        <strain evidence="3">cv. Jemalong A17</strain>
    </source>
</reference>
<dbReference type="EMBL" id="KL403499">
    <property type="protein sequence ID" value="KEH15588.1"/>
    <property type="molecule type" value="Genomic_DNA"/>
</dbReference>
<dbReference type="Gramene" id="rna39599">
    <property type="protein sequence ID" value="RHN45326.1"/>
    <property type="gene ID" value="gene39599"/>
</dbReference>
<protein>
    <recommendedName>
        <fullName evidence="5">Aminotransferase-like plant mobile domain-containing protein</fullName>
    </recommendedName>
</protein>
<dbReference type="Proteomes" id="UP000002051">
    <property type="component" value="Unassembled WGS sequence"/>
</dbReference>
<accession>A0A072TEW8</accession>
<name>A0A072TEW8_MEDTR</name>
<dbReference type="AlphaFoldDB" id="A0A072TEW8"/>
<keyword evidence="4" id="KW-1185">Reference proteome</keyword>
<dbReference type="Proteomes" id="UP000265566">
    <property type="component" value="Chromosome 7"/>
</dbReference>